<keyword evidence="3" id="KW-0963">Cytoplasm</keyword>
<keyword evidence="2 3" id="KW-0520">NAD</keyword>
<feature type="binding site" evidence="3 4">
    <location>
        <position position="114"/>
    </location>
    <ligand>
        <name>Zn(2+)</name>
        <dbReference type="ChEBI" id="CHEBI:29105"/>
    </ligand>
</feature>
<dbReference type="InterPro" id="IPR026590">
    <property type="entry name" value="Ssirtuin_cat_dom"/>
</dbReference>
<feature type="binding site" evidence="3">
    <location>
        <begin position="195"/>
        <end position="197"/>
    </location>
    <ligand>
        <name>NAD(+)</name>
        <dbReference type="ChEBI" id="CHEBI:57540"/>
    </ligand>
</feature>
<dbReference type="Proteomes" id="UP000464495">
    <property type="component" value="Chromosome"/>
</dbReference>
<dbReference type="GO" id="GO:0017136">
    <property type="term" value="F:histone deacetylase activity, NAD-dependent"/>
    <property type="evidence" value="ECO:0007669"/>
    <property type="project" value="TreeGrafter"/>
</dbReference>
<dbReference type="RefSeq" id="WP_161863844.1">
    <property type="nucleotide sequence ID" value="NZ_CP046620.1"/>
</dbReference>
<dbReference type="GO" id="GO:0005737">
    <property type="term" value="C:cytoplasm"/>
    <property type="evidence" value="ECO:0007669"/>
    <property type="project" value="UniProtKB-SubCell"/>
</dbReference>
<feature type="binding site" evidence="3">
    <location>
        <begin position="7"/>
        <end position="26"/>
    </location>
    <ligand>
        <name>NAD(+)</name>
        <dbReference type="ChEBI" id="CHEBI:57540"/>
    </ligand>
</feature>
<feature type="binding site" evidence="3 4">
    <location>
        <position position="133"/>
    </location>
    <ligand>
        <name>Zn(2+)</name>
        <dbReference type="ChEBI" id="CHEBI:29105"/>
    </ligand>
</feature>
<name>A0A6P1T3I8_9RHOB</name>
<comment type="domain">
    <text evidence="3">2 residues (Tyr-51 and Arg-54) present in a large hydrophobic pocket are probably involved in substrate specificity. They are important for desuccinylation activity, but dispensable for deacetylation activity.</text>
</comment>
<reference evidence="6 7" key="1">
    <citation type="submission" date="2019-12" db="EMBL/GenBank/DDBJ databases">
        <title>Complete genome sequence of Algicella marina strain 9Alg 56(T) isolated from the red alga Tichocarpus crinitus.</title>
        <authorList>
            <person name="Kim S.-G."/>
            <person name="Nedashkovskaya O.I."/>
        </authorList>
    </citation>
    <scope>NUCLEOTIDE SEQUENCE [LARGE SCALE GENOMIC DNA]</scope>
    <source>
        <strain evidence="6 7">9Alg 56</strain>
    </source>
</reference>
<comment type="function">
    <text evidence="3">NAD-dependent lysine deacetylase and desuccinylase that specifically removes acetyl and succinyl groups on target proteins. Modulates the activities of several proteins which are inactive in their acylated form.</text>
</comment>
<dbReference type="GO" id="GO:0036055">
    <property type="term" value="F:protein-succinyllysine desuccinylase activity"/>
    <property type="evidence" value="ECO:0007669"/>
    <property type="project" value="UniProtKB-UniRule"/>
</dbReference>
<accession>A0A6P1T3I8</accession>
<dbReference type="Pfam" id="PF02146">
    <property type="entry name" value="SIR2"/>
    <property type="match status" value="1"/>
</dbReference>
<feature type="binding site" evidence="3">
    <location>
        <begin position="86"/>
        <end position="89"/>
    </location>
    <ligand>
        <name>NAD(+)</name>
        <dbReference type="ChEBI" id="CHEBI:57540"/>
    </ligand>
</feature>
<dbReference type="EC" id="2.3.1.286" evidence="3"/>
<dbReference type="PANTHER" id="PTHR11085:SF4">
    <property type="entry name" value="NAD-DEPENDENT PROTEIN DEACYLASE"/>
    <property type="match status" value="1"/>
</dbReference>
<evidence type="ECO:0000256" key="4">
    <source>
        <dbReference type="PROSITE-ProRule" id="PRU00236"/>
    </source>
</evidence>
<proteinExistence type="inferred from homology"/>
<dbReference type="InterPro" id="IPR003000">
    <property type="entry name" value="Sirtuin"/>
</dbReference>
<feature type="domain" description="Deacetylase sirtuin-type" evidence="5">
    <location>
        <begin position="1"/>
        <end position="226"/>
    </location>
</feature>
<protein>
    <recommendedName>
        <fullName evidence="3">NAD-dependent protein deacylase</fullName>
        <ecNumber evidence="3">2.3.1.286</ecNumber>
    </recommendedName>
    <alternativeName>
        <fullName evidence="3">Regulatory protein SIR2 homolog</fullName>
    </alternativeName>
</protein>
<dbReference type="InterPro" id="IPR029035">
    <property type="entry name" value="DHS-like_NAD/FAD-binding_dom"/>
</dbReference>
<dbReference type="InterPro" id="IPR050134">
    <property type="entry name" value="NAD-dep_sirtuin_deacylases"/>
</dbReference>
<keyword evidence="3 4" id="KW-0862">Zinc</keyword>
<evidence type="ECO:0000256" key="3">
    <source>
        <dbReference type="HAMAP-Rule" id="MF_01121"/>
    </source>
</evidence>
<dbReference type="PANTHER" id="PTHR11085">
    <property type="entry name" value="NAD-DEPENDENT PROTEIN DEACYLASE SIRTUIN-5, MITOCHONDRIAL-RELATED"/>
    <property type="match status" value="1"/>
</dbReference>
<evidence type="ECO:0000256" key="2">
    <source>
        <dbReference type="ARBA" id="ARBA00023027"/>
    </source>
</evidence>
<dbReference type="InterPro" id="IPR026591">
    <property type="entry name" value="Sirtuin_cat_small_dom_sf"/>
</dbReference>
<comment type="similarity">
    <text evidence="3">Belongs to the sirtuin family. Class III subfamily.</text>
</comment>
<dbReference type="Gene3D" id="3.30.1600.10">
    <property type="entry name" value="SIR2/SIRT2 'Small Domain"/>
    <property type="match status" value="1"/>
</dbReference>
<feature type="binding site" evidence="3">
    <location>
        <position position="54"/>
    </location>
    <ligand>
        <name>substrate</name>
    </ligand>
</feature>
<dbReference type="PROSITE" id="PS50305">
    <property type="entry name" value="SIRTUIN"/>
    <property type="match status" value="1"/>
</dbReference>
<feature type="binding site" evidence="3 4">
    <location>
        <position position="130"/>
    </location>
    <ligand>
        <name>Zn(2+)</name>
        <dbReference type="ChEBI" id="CHEBI:29105"/>
    </ligand>
</feature>
<dbReference type="InterPro" id="IPR027546">
    <property type="entry name" value="Sirtuin_class_III"/>
</dbReference>
<sequence length="229" mass="24473">MIVILTGAGISAESGLATFRDLGGIWSQVRLEEVATPEAFRADPERVQAFYNARRAQAAQATPNAAHVALGHLQAALDDDLLLVTQNVDDLHERGGAKAVHMHGSLFSALCGECGAREPWQGELGNGERCAACGLETLRPDVVWFGEMPYHMERIEAALQKAELFVSIGTSGQVYPAAGFAALARDCGADTLELNLEATGGAFDRVETGRATEIVPLWVQKTLGRQVSD</sequence>
<evidence type="ECO:0000313" key="7">
    <source>
        <dbReference type="Proteomes" id="UP000464495"/>
    </source>
</evidence>
<dbReference type="GO" id="GO:0008270">
    <property type="term" value="F:zinc ion binding"/>
    <property type="evidence" value="ECO:0007669"/>
    <property type="project" value="UniProtKB-UniRule"/>
</dbReference>
<dbReference type="GO" id="GO:0070403">
    <property type="term" value="F:NAD+ binding"/>
    <property type="evidence" value="ECO:0007669"/>
    <property type="project" value="UniProtKB-UniRule"/>
</dbReference>
<dbReference type="SUPFAM" id="SSF52467">
    <property type="entry name" value="DHS-like NAD/FAD-binding domain"/>
    <property type="match status" value="1"/>
</dbReference>
<keyword evidence="3 4" id="KW-0479">Metal-binding</keyword>
<feature type="active site" description="Proton acceptor" evidence="3 4">
    <location>
        <position position="103"/>
    </location>
</feature>
<keyword evidence="1" id="KW-0808">Transferase</keyword>
<dbReference type="HAMAP" id="MF_01121">
    <property type="entry name" value="Sirtuin_ClassIII"/>
    <property type="match status" value="1"/>
</dbReference>
<evidence type="ECO:0000259" key="5">
    <source>
        <dbReference type="PROSITE" id="PS50305"/>
    </source>
</evidence>
<evidence type="ECO:0000313" key="6">
    <source>
        <dbReference type="EMBL" id="QHQ37298.1"/>
    </source>
</evidence>
<feature type="binding site" evidence="3">
    <location>
        <begin position="169"/>
        <end position="171"/>
    </location>
    <ligand>
        <name>NAD(+)</name>
        <dbReference type="ChEBI" id="CHEBI:57540"/>
    </ligand>
</feature>
<feature type="binding site" evidence="3 4">
    <location>
        <position position="111"/>
    </location>
    <ligand>
        <name>Zn(2+)</name>
        <dbReference type="ChEBI" id="CHEBI:29105"/>
    </ligand>
</feature>
<dbReference type="EMBL" id="CP046620">
    <property type="protein sequence ID" value="QHQ37298.1"/>
    <property type="molecule type" value="Genomic_DNA"/>
</dbReference>
<comment type="cofactor">
    <cofactor evidence="3">
        <name>Zn(2+)</name>
        <dbReference type="ChEBI" id="CHEBI:29105"/>
    </cofactor>
    <text evidence="3">Binds 1 zinc ion per subunit.</text>
</comment>
<keyword evidence="7" id="KW-1185">Reference proteome</keyword>
<evidence type="ECO:0000256" key="1">
    <source>
        <dbReference type="ARBA" id="ARBA00022679"/>
    </source>
</evidence>
<gene>
    <name evidence="3" type="primary">cobB</name>
    <name evidence="6" type="ORF">GO499_05275</name>
</gene>
<comment type="catalytic activity">
    <reaction evidence="3">
        <text>N(6)-succinyl-L-lysyl-[protein] + NAD(+) + H2O = 2''-O-succinyl-ADP-D-ribose + nicotinamide + L-lysyl-[protein]</text>
        <dbReference type="Rhea" id="RHEA:47668"/>
        <dbReference type="Rhea" id="RHEA-COMP:9752"/>
        <dbReference type="Rhea" id="RHEA-COMP:11877"/>
        <dbReference type="ChEBI" id="CHEBI:15377"/>
        <dbReference type="ChEBI" id="CHEBI:17154"/>
        <dbReference type="ChEBI" id="CHEBI:29969"/>
        <dbReference type="ChEBI" id="CHEBI:57540"/>
        <dbReference type="ChEBI" id="CHEBI:87830"/>
        <dbReference type="ChEBI" id="CHEBI:87832"/>
    </reaction>
</comment>
<dbReference type="KEGG" id="amaq:GO499_05275"/>
<dbReference type="AlphaFoldDB" id="A0A6P1T3I8"/>
<feature type="binding site" evidence="3">
    <location>
        <position position="51"/>
    </location>
    <ligand>
        <name>substrate</name>
    </ligand>
</feature>
<feature type="binding site" evidence="3">
    <location>
        <position position="211"/>
    </location>
    <ligand>
        <name>NAD(+)</name>
        <dbReference type="ChEBI" id="CHEBI:57540"/>
    </ligand>
</feature>
<comment type="subcellular location">
    <subcellularLocation>
        <location evidence="3">Cytoplasm</location>
    </subcellularLocation>
</comment>
<organism evidence="6 7">
    <name type="scientific">Algicella marina</name>
    <dbReference type="NCBI Taxonomy" id="2683284"/>
    <lineage>
        <taxon>Bacteria</taxon>
        <taxon>Pseudomonadati</taxon>
        <taxon>Pseudomonadota</taxon>
        <taxon>Alphaproteobacteria</taxon>
        <taxon>Rhodobacterales</taxon>
        <taxon>Paracoccaceae</taxon>
        <taxon>Algicella</taxon>
    </lineage>
</organism>
<dbReference type="Gene3D" id="3.40.50.1220">
    <property type="entry name" value="TPP-binding domain"/>
    <property type="match status" value="1"/>
</dbReference>
<dbReference type="GO" id="GO:0036054">
    <property type="term" value="F:protein-malonyllysine demalonylase activity"/>
    <property type="evidence" value="ECO:0007669"/>
    <property type="project" value="InterPro"/>
</dbReference>
<comment type="catalytic activity">
    <reaction evidence="3">
        <text>N(6)-acetyl-L-lysyl-[protein] + NAD(+) + H2O = 2''-O-acetyl-ADP-D-ribose + nicotinamide + L-lysyl-[protein]</text>
        <dbReference type="Rhea" id="RHEA:43636"/>
        <dbReference type="Rhea" id="RHEA-COMP:9752"/>
        <dbReference type="Rhea" id="RHEA-COMP:10731"/>
        <dbReference type="ChEBI" id="CHEBI:15377"/>
        <dbReference type="ChEBI" id="CHEBI:17154"/>
        <dbReference type="ChEBI" id="CHEBI:29969"/>
        <dbReference type="ChEBI" id="CHEBI:57540"/>
        <dbReference type="ChEBI" id="CHEBI:61930"/>
        <dbReference type="ChEBI" id="CHEBI:83767"/>
        <dbReference type="EC" id="2.3.1.286"/>
    </reaction>
</comment>